<feature type="transmembrane region" description="Helical" evidence="20">
    <location>
        <begin position="287"/>
        <end position="308"/>
    </location>
</feature>
<dbReference type="InterPro" id="IPR003594">
    <property type="entry name" value="HATPase_dom"/>
</dbReference>
<reference evidence="22 23" key="1">
    <citation type="submission" date="2020-07" db="EMBL/GenBank/DDBJ databases">
        <title>Sequencing the genomes of 1000 actinobacteria strains.</title>
        <authorList>
            <person name="Klenk H.-P."/>
        </authorList>
    </citation>
    <scope>NUCLEOTIDE SEQUENCE [LARGE SCALE GENOMIC DNA]</scope>
    <source>
        <strain evidence="22 23">DSM 18248</strain>
    </source>
</reference>
<dbReference type="AlphaFoldDB" id="A0A7Y9YEG4"/>
<dbReference type="InterPro" id="IPR004358">
    <property type="entry name" value="Sig_transdc_His_kin-like_C"/>
</dbReference>
<dbReference type="GO" id="GO:0000155">
    <property type="term" value="F:phosphorelay sensor kinase activity"/>
    <property type="evidence" value="ECO:0007669"/>
    <property type="project" value="InterPro"/>
</dbReference>
<feature type="domain" description="Histidine kinase/HSP90-like ATPase" evidence="21">
    <location>
        <begin position="583"/>
        <end position="676"/>
    </location>
</feature>
<evidence type="ECO:0000256" key="7">
    <source>
        <dbReference type="ARBA" id="ARBA00022475"/>
    </source>
</evidence>
<dbReference type="GO" id="GO:0051539">
    <property type="term" value="F:4 iron, 4 sulfur cluster binding"/>
    <property type="evidence" value="ECO:0007669"/>
    <property type="project" value="UniProtKB-KW"/>
</dbReference>
<dbReference type="Proteomes" id="UP000537326">
    <property type="component" value="Unassembled WGS sequence"/>
</dbReference>
<feature type="transmembrane region" description="Helical" evidence="20">
    <location>
        <begin position="186"/>
        <end position="214"/>
    </location>
</feature>
<feature type="transmembrane region" description="Helical" evidence="20">
    <location>
        <begin position="51"/>
        <end position="69"/>
    </location>
</feature>
<dbReference type="InterPro" id="IPR050482">
    <property type="entry name" value="Sensor_HK_TwoCompSys"/>
</dbReference>
<keyword evidence="9" id="KW-0963">Cytoplasm</keyword>
<evidence type="ECO:0000259" key="21">
    <source>
        <dbReference type="SMART" id="SM00387"/>
    </source>
</evidence>
<keyword evidence="7" id="KW-1003">Cell membrane</keyword>
<feature type="transmembrane region" description="Helical" evidence="20">
    <location>
        <begin position="116"/>
        <end position="135"/>
    </location>
</feature>
<comment type="catalytic activity">
    <reaction evidence="1">
        <text>ATP + protein L-histidine = ADP + protein N-phospho-L-histidine.</text>
        <dbReference type="EC" id="2.7.13.3"/>
    </reaction>
</comment>
<evidence type="ECO:0000256" key="15">
    <source>
        <dbReference type="ARBA" id="ARBA00023012"/>
    </source>
</evidence>
<evidence type="ECO:0000256" key="10">
    <source>
        <dbReference type="ARBA" id="ARBA00022679"/>
    </source>
</evidence>
<dbReference type="EC" id="2.7.13.3" evidence="5"/>
<evidence type="ECO:0000256" key="2">
    <source>
        <dbReference type="ARBA" id="ARBA00001966"/>
    </source>
</evidence>
<dbReference type="Gene3D" id="3.30.565.10">
    <property type="entry name" value="Histidine kinase-like ATPase, C-terminal domain"/>
    <property type="match status" value="1"/>
</dbReference>
<keyword evidence="8" id="KW-0004">4Fe-4S</keyword>
<evidence type="ECO:0000256" key="8">
    <source>
        <dbReference type="ARBA" id="ARBA00022485"/>
    </source>
</evidence>
<evidence type="ECO:0000256" key="17">
    <source>
        <dbReference type="ARBA" id="ARBA00023136"/>
    </source>
</evidence>
<dbReference type="RefSeq" id="WP_179530080.1">
    <property type="nucleotide sequence ID" value="NZ_BAAAPP010000002.1"/>
</dbReference>
<feature type="transmembrane region" description="Helical" evidence="20">
    <location>
        <begin position="226"/>
        <end position="246"/>
    </location>
</feature>
<evidence type="ECO:0000256" key="3">
    <source>
        <dbReference type="ARBA" id="ARBA00004496"/>
    </source>
</evidence>
<dbReference type="Pfam" id="PF02518">
    <property type="entry name" value="HATPase_c"/>
    <property type="match status" value="1"/>
</dbReference>
<evidence type="ECO:0000313" key="23">
    <source>
        <dbReference type="Proteomes" id="UP000537326"/>
    </source>
</evidence>
<sequence length="692" mass="72227">MPPSAPAPVTTRVAVLSVPAACLVALLLSIWLDLRPAADGLGDRLVDGPGWPWTLNGVLLSALACVVLVRQPRSGTAWALAGLGAFWGLDGLAQSYLRAGVSAEAVWPAATAVMWFWARVGSLLPVVVAVLLLVFPTGRLLEGAWGWASRGALGLMAVGFLVFLTAPAPDPEEPLPPGLDLDPTTIAALGGAAGPAARTLTLAAFVVPVLVVVVRHHRARGTERDQVRWLLWSVLAMALTLAAAQLYDGPGVDLALTFVVMVLPGAAITVALVAPGLVPIGDLLARTLAWGGVAGVLLAVDLAVVALLDRVLAESLTRTQVVAVVLLLSALVYAPVRARAWALARRLTRGRRDAPYDVVAGLAERLDRAEGVEDRLQEVAHAVADALGVGYVGLEVERIGGGTWRSAVGARPAQVRTLPVHERGAEVGSIALPARGVRARLSARDERLVGDLVRQGVAAVRAAQLAEELQRSRHQLVTAREEERRRIRRDLHDGLGPALSGVVFSLESARLLLERDPVSAAEQVGATSRHLQEVVADVRRLVHDLRPPALDDRGLVGALEQLAEGCPLPVRVRAGQLPALPAAVEVAAYRIAAEAVTNVVRHAGATRCSVRLEVVAGVLEVEVVDDGVGVDPARPAGVGLLSLRERAEELGGSTTLTCPAADGHGTRVLARLPMRAAGSGAPAVTATPVGAP</sequence>
<evidence type="ECO:0000256" key="16">
    <source>
        <dbReference type="ARBA" id="ARBA00023014"/>
    </source>
</evidence>
<keyword evidence="15" id="KW-0902">Two-component regulatory system</keyword>
<comment type="caution">
    <text evidence="22">The sequence shown here is derived from an EMBL/GenBank/DDBJ whole genome shotgun (WGS) entry which is preliminary data.</text>
</comment>
<comment type="function">
    <text evidence="18">Member of the two-component regulatory system NreB/NreC involved in the control of dissimilatory nitrate/nitrite reduction in response to oxygen. NreB functions as a direct oxygen sensor histidine kinase which is autophosphorylated, in the absence of oxygen, probably at the conserved histidine residue, and transfers its phosphate group probably to a conserved aspartate residue of NreC. NreB/NreC activates the expression of the nitrate (narGHJI) and nitrite (nir) reductase operons, as well as the putative nitrate transporter gene narT.</text>
</comment>
<evidence type="ECO:0000256" key="13">
    <source>
        <dbReference type="ARBA" id="ARBA00022989"/>
    </source>
</evidence>
<gene>
    <name evidence="22" type="ORF">BKA05_000565</name>
</gene>
<dbReference type="PANTHER" id="PTHR24421">
    <property type="entry name" value="NITRATE/NITRITE SENSOR PROTEIN NARX-RELATED"/>
    <property type="match status" value="1"/>
</dbReference>
<keyword evidence="10" id="KW-0808">Transferase</keyword>
<protein>
    <recommendedName>
        <fullName evidence="6">Oxygen sensor histidine kinase NreB</fullName>
        <ecNumber evidence="5">2.7.13.3</ecNumber>
    </recommendedName>
    <alternativeName>
        <fullName evidence="19">Nitrogen regulation protein B</fullName>
    </alternativeName>
</protein>
<dbReference type="Pfam" id="PF07730">
    <property type="entry name" value="HisKA_3"/>
    <property type="match status" value="1"/>
</dbReference>
<evidence type="ECO:0000256" key="18">
    <source>
        <dbReference type="ARBA" id="ARBA00024827"/>
    </source>
</evidence>
<evidence type="ECO:0000256" key="11">
    <source>
        <dbReference type="ARBA" id="ARBA00022692"/>
    </source>
</evidence>
<dbReference type="GO" id="GO:0005886">
    <property type="term" value="C:plasma membrane"/>
    <property type="evidence" value="ECO:0007669"/>
    <property type="project" value="UniProtKB-SubCell"/>
</dbReference>
<dbReference type="CDD" id="cd16917">
    <property type="entry name" value="HATPase_UhpB-NarQ-NarX-like"/>
    <property type="match status" value="1"/>
</dbReference>
<feature type="transmembrane region" description="Helical" evidence="20">
    <location>
        <begin position="147"/>
        <end position="166"/>
    </location>
</feature>
<keyword evidence="8" id="KW-0479">Metal-binding</keyword>
<keyword evidence="12 22" id="KW-0418">Kinase</keyword>
<evidence type="ECO:0000313" key="22">
    <source>
        <dbReference type="EMBL" id="NYI09050.1"/>
    </source>
</evidence>
<keyword evidence="13 20" id="KW-1133">Transmembrane helix</keyword>
<proteinExistence type="predicted"/>
<evidence type="ECO:0000256" key="4">
    <source>
        <dbReference type="ARBA" id="ARBA00004651"/>
    </source>
</evidence>
<keyword evidence="17 20" id="KW-0472">Membrane</keyword>
<dbReference type="SMART" id="SM00387">
    <property type="entry name" value="HATPase_c"/>
    <property type="match status" value="1"/>
</dbReference>
<accession>A0A7Y9YEG4</accession>
<feature type="transmembrane region" description="Helical" evidence="20">
    <location>
        <begin position="12"/>
        <end position="31"/>
    </location>
</feature>
<dbReference type="PANTHER" id="PTHR24421:SF37">
    <property type="entry name" value="SENSOR HISTIDINE KINASE NARS"/>
    <property type="match status" value="1"/>
</dbReference>
<organism evidence="22 23">
    <name type="scientific">Nocardioides marinus</name>
    <dbReference type="NCBI Taxonomy" id="374514"/>
    <lineage>
        <taxon>Bacteria</taxon>
        <taxon>Bacillati</taxon>
        <taxon>Actinomycetota</taxon>
        <taxon>Actinomycetes</taxon>
        <taxon>Propionibacteriales</taxon>
        <taxon>Nocardioidaceae</taxon>
        <taxon>Nocardioides</taxon>
    </lineage>
</organism>
<feature type="transmembrane region" description="Helical" evidence="20">
    <location>
        <begin position="258"/>
        <end position="280"/>
    </location>
</feature>
<evidence type="ECO:0000256" key="1">
    <source>
        <dbReference type="ARBA" id="ARBA00000085"/>
    </source>
</evidence>
<evidence type="ECO:0000256" key="12">
    <source>
        <dbReference type="ARBA" id="ARBA00022777"/>
    </source>
</evidence>
<dbReference type="InterPro" id="IPR036890">
    <property type="entry name" value="HATPase_C_sf"/>
</dbReference>
<dbReference type="SUPFAM" id="SSF55874">
    <property type="entry name" value="ATPase domain of HSP90 chaperone/DNA topoisomerase II/histidine kinase"/>
    <property type="match status" value="1"/>
</dbReference>
<evidence type="ECO:0000256" key="6">
    <source>
        <dbReference type="ARBA" id="ARBA00017322"/>
    </source>
</evidence>
<evidence type="ECO:0000256" key="19">
    <source>
        <dbReference type="ARBA" id="ARBA00030800"/>
    </source>
</evidence>
<dbReference type="GO" id="GO:0046983">
    <property type="term" value="F:protein dimerization activity"/>
    <property type="evidence" value="ECO:0007669"/>
    <property type="project" value="InterPro"/>
</dbReference>
<keyword evidence="14" id="KW-0408">Iron</keyword>
<feature type="transmembrane region" description="Helical" evidence="20">
    <location>
        <begin position="320"/>
        <end position="342"/>
    </location>
</feature>
<keyword evidence="23" id="KW-1185">Reference proteome</keyword>
<comment type="cofactor">
    <cofactor evidence="2">
        <name>[4Fe-4S] cluster</name>
        <dbReference type="ChEBI" id="CHEBI:49883"/>
    </cofactor>
</comment>
<evidence type="ECO:0000256" key="14">
    <source>
        <dbReference type="ARBA" id="ARBA00023004"/>
    </source>
</evidence>
<dbReference type="InterPro" id="IPR011712">
    <property type="entry name" value="Sig_transdc_His_kin_sub3_dim/P"/>
</dbReference>
<keyword evidence="16" id="KW-0411">Iron-sulfur</keyword>
<name>A0A7Y9YEG4_9ACTN</name>
<evidence type="ECO:0000256" key="9">
    <source>
        <dbReference type="ARBA" id="ARBA00022490"/>
    </source>
</evidence>
<feature type="transmembrane region" description="Helical" evidence="20">
    <location>
        <begin position="76"/>
        <end position="96"/>
    </location>
</feature>
<dbReference type="EMBL" id="JACBZI010000001">
    <property type="protein sequence ID" value="NYI09050.1"/>
    <property type="molecule type" value="Genomic_DNA"/>
</dbReference>
<dbReference type="PRINTS" id="PR00344">
    <property type="entry name" value="BCTRLSENSOR"/>
</dbReference>
<comment type="subcellular location">
    <subcellularLocation>
        <location evidence="4">Cell membrane</location>
        <topology evidence="4">Multi-pass membrane protein</topology>
    </subcellularLocation>
    <subcellularLocation>
        <location evidence="3">Cytoplasm</location>
    </subcellularLocation>
</comment>
<keyword evidence="11 20" id="KW-0812">Transmembrane</keyword>
<evidence type="ECO:0000256" key="20">
    <source>
        <dbReference type="SAM" id="Phobius"/>
    </source>
</evidence>
<dbReference type="GO" id="GO:0005737">
    <property type="term" value="C:cytoplasm"/>
    <property type="evidence" value="ECO:0007669"/>
    <property type="project" value="UniProtKB-SubCell"/>
</dbReference>
<dbReference type="Gene3D" id="1.20.5.1930">
    <property type="match status" value="1"/>
</dbReference>
<evidence type="ECO:0000256" key="5">
    <source>
        <dbReference type="ARBA" id="ARBA00012438"/>
    </source>
</evidence>